<dbReference type="Proteomes" id="UP001396898">
    <property type="component" value="Unassembled WGS sequence"/>
</dbReference>
<feature type="compositionally biased region" description="Polar residues" evidence="1">
    <location>
        <begin position="1"/>
        <end position="23"/>
    </location>
</feature>
<feature type="compositionally biased region" description="Basic residues" evidence="1">
    <location>
        <begin position="43"/>
        <end position="53"/>
    </location>
</feature>
<feature type="region of interest" description="Disordered" evidence="1">
    <location>
        <begin position="333"/>
        <end position="412"/>
    </location>
</feature>
<feature type="compositionally biased region" description="Acidic residues" evidence="1">
    <location>
        <begin position="394"/>
        <end position="412"/>
    </location>
</feature>
<evidence type="ECO:0000313" key="2">
    <source>
        <dbReference type="EMBL" id="KAK8028570.1"/>
    </source>
</evidence>
<evidence type="ECO:0008006" key="4">
    <source>
        <dbReference type="Google" id="ProtNLM"/>
    </source>
</evidence>
<comment type="caution">
    <text evidence="2">The sequence shown here is derived from an EMBL/GenBank/DDBJ whole genome shotgun (WGS) entry which is preliminary data.</text>
</comment>
<sequence>MLADTMSGSNPRSLQRVPSTNDSWDFVSAPFPETQPQPVAHANRGRTRTRLHRTTSQLYPHDQESDAARAGLSRSDSAPSVRANSGKRRARGPKRSRGRSQRSIVRVLFSKGIFLTVPEPLDYTMQKITLKVVTTESVRVLKGGFVIKTPSTEHYKYPSARSQPEPVWRAGDGFSDDEAATDFLFYATGTRKRKRSSTLPRMGKLHTGVDETESRSIRPSNKRSRGIGIYENLELLRGEQKEAWPTKSDFEDCTLRTRRARELTILDHDDADTIIPATFRPQRERSIDSRSTVKFVPRSNKGALDFANFRHSVVVKSTFPEDNLLSQIRISRDHSVSGEDEEDAFYEEDEEPIPEDGSQVDGDREDYATSYVSTRASSPSGAYWDEHGNHVFPEDEVYDEYGDDMDEQGGMK</sequence>
<name>A0ABR1S9R9_9PEZI</name>
<gene>
    <name evidence="2" type="ORF">PG991_005626</name>
</gene>
<dbReference type="EMBL" id="JAQQWI010000007">
    <property type="protein sequence ID" value="KAK8028570.1"/>
    <property type="molecule type" value="Genomic_DNA"/>
</dbReference>
<keyword evidence="3" id="KW-1185">Reference proteome</keyword>
<reference evidence="2 3" key="1">
    <citation type="submission" date="2023-01" db="EMBL/GenBank/DDBJ databases">
        <title>Analysis of 21 Apiospora genomes using comparative genomics revels a genus with tremendous synthesis potential of carbohydrate active enzymes and secondary metabolites.</title>
        <authorList>
            <person name="Sorensen T."/>
        </authorList>
    </citation>
    <scope>NUCLEOTIDE SEQUENCE [LARGE SCALE GENOMIC DNA]</scope>
    <source>
        <strain evidence="2 3">CBS 20057</strain>
    </source>
</reference>
<feature type="compositionally biased region" description="Polar residues" evidence="1">
    <location>
        <begin position="370"/>
        <end position="380"/>
    </location>
</feature>
<proteinExistence type="predicted"/>
<feature type="compositionally biased region" description="Basic and acidic residues" evidence="1">
    <location>
        <begin position="384"/>
        <end position="393"/>
    </location>
</feature>
<evidence type="ECO:0000256" key="1">
    <source>
        <dbReference type="SAM" id="MobiDB-lite"/>
    </source>
</evidence>
<feature type="region of interest" description="Disordered" evidence="1">
    <location>
        <begin position="1"/>
        <end position="102"/>
    </location>
</feature>
<feature type="compositionally biased region" description="Acidic residues" evidence="1">
    <location>
        <begin position="338"/>
        <end position="354"/>
    </location>
</feature>
<organism evidence="2 3">
    <name type="scientific">Apiospora marii</name>
    <dbReference type="NCBI Taxonomy" id="335849"/>
    <lineage>
        <taxon>Eukaryota</taxon>
        <taxon>Fungi</taxon>
        <taxon>Dikarya</taxon>
        <taxon>Ascomycota</taxon>
        <taxon>Pezizomycotina</taxon>
        <taxon>Sordariomycetes</taxon>
        <taxon>Xylariomycetidae</taxon>
        <taxon>Amphisphaeriales</taxon>
        <taxon>Apiosporaceae</taxon>
        <taxon>Apiospora</taxon>
    </lineage>
</organism>
<protein>
    <recommendedName>
        <fullName evidence="4">Transcription factor Iwr1 domain-containing protein</fullName>
    </recommendedName>
</protein>
<accession>A0ABR1S9R9</accession>
<evidence type="ECO:0000313" key="3">
    <source>
        <dbReference type="Proteomes" id="UP001396898"/>
    </source>
</evidence>
<feature type="compositionally biased region" description="Basic residues" evidence="1">
    <location>
        <begin position="85"/>
        <end position="100"/>
    </location>
</feature>